<gene>
    <name evidence="2" type="ORF">PVAP13_2KG432016</name>
</gene>
<feature type="region of interest" description="Disordered" evidence="1">
    <location>
        <begin position="1"/>
        <end position="97"/>
    </location>
</feature>
<sequence>MAKGMELAGGALWGGRRRGGGRGRSTRLWQCSAGLGEPNGRAPTRTNRPASQDLHVTSMASQPSRGPPPVGSMALLPGDGGRAASRNSGRATAGRRWRAALARENAKRGEYFG</sequence>
<name>A0A8T0W8F3_PANVG</name>
<accession>A0A8T0W8F3</accession>
<feature type="compositionally biased region" description="Polar residues" evidence="1">
    <location>
        <begin position="44"/>
        <end position="64"/>
    </location>
</feature>
<protein>
    <submittedName>
        <fullName evidence="2">Uncharacterized protein</fullName>
    </submittedName>
</protein>
<organism evidence="2 3">
    <name type="scientific">Panicum virgatum</name>
    <name type="common">Blackwell switchgrass</name>
    <dbReference type="NCBI Taxonomy" id="38727"/>
    <lineage>
        <taxon>Eukaryota</taxon>
        <taxon>Viridiplantae</taxon>
        <taxon>Streptophyta</taxon>
        <taxon>Embryophyta</taxon>
        <taxon>Tracheophyta</taxon>
        <taxon>Spermatophyta</taxon>
        <taxon>Magnoliopsida</taxon>
        <taxon>Liliopsida</taxon>
        <taxon>Poales</taxon>
        <taxon>Poaceae</taxon>
        <taxon>PACMAD clade</taxon>
        <taxon>Panicoideae</taxon>
        <taxon>Panicodae</taxon>
        <taxon>Paniceae</taxon>
        <taxon>Panicinae</taxon>
        <taxon>Panicum</taxon>
        <taxon>Panicum sect. Hiantes</taxon>
    </lineage>
</organism>
<reference evidence="2" key="1">
    <citation type="submission" date="2020-05" db="EMBL/GenBank/DDBJ databases">
        <title>WGS assembly of Panicum virgatum.</title>
        <authorList>
            <person name="Lovell J.T."/>
            <person name="Jenkins J."/>
            <person name="Shu S."/>
            <person name="Juenger T.E."/>
            <person name="Schmutz J."/>
        </authorList>
    </citation>
    <scope>NUCLEOTIDE SEQUENCE</scope>
    <source>
        <strain evidence="2">AP13</strain>
    </source>
</reference>
<keyword evidence="3" id="KW-1185">Reference proteome</keyword>
<evidence type="ECO:0000313" key="2">
    <source>
        <dbReference type="EMBL" id="KAG2639559.1"/>
    </source>
</evidence>
<evidence type="ECO:0000313" key="3">
    <source>
        <dbReference type="Proteomes" id="UP000823388"/>
    </source>
</evidence>
<feature type="compositionally biased region" description="Basic residues" evidence="1">
    <location>
        <begin position="15"/>
        <end position="25"/>
    </location>
</feature>
<dbReference type="Proteomes" id="UP000823388">
    <property type="component" value="Chromosome 2K"/>
</dbReference>
<dbReference type="EMBL" id="CM029039">
    <property type="protein sequence ID" value="KAG2639559.1"/>
    <property type="molecule type" value="Genomic_DNA"/>
</dbReference>
<proteinExistence type="predicted"/>
<evidence type="ECO:0000256" key="1">
    <source>
        <dbReference type="SAM" id="MobiDB-lite"/>
    </source>
</evidence>
<comment type="caution">
    <text evidence="2">The sequence shown here is derived from an EMBL/GenBank/DDBJ whole genome shotgun (WGS) entry which is preliminary data.</text>
</comment>
<dbReference type="AlphaFoldDB" id="A0A8T0W8F3"/>